<feature type="transmembrane region" description="Helical" evidence="2">
    <location>
        <begin position="12"/>
        <end position="33"/>
    </location>
</feature>
<feature type="region of interest" description="Disordered" evidence="1">
    <location>
        <begin position="155"/>
        <end position="209"/>
    </location>
</feature>
<feature type="transmembrane region" description="Helical" evidence="2">
    <location>
        <begin position="215"/>
        <end position="237"/>
    </location>
</feature>
<reference evidence="3" key="1">
    <citation type="submission" date="2020-10" db="EMBL/GenBank/DDBJ databases">
        <authorList>
            <person name="Gilroy R."/>
        </authorList>
    </citation>
    <scope>NUCLEOTIDE SEQUENCE</scope>
    <source>
        <strain evidence="3">CHK180-2868</strain>
    </source>
</reference>
<keyword evidence="2" id="KW-1133">Transmembrane helix</keyword>
<evidence type="ECO:0000313" key="3">
    <source>
        <dbReference type="EMBL" id="HIR04562.1"/>
    </source>
</evidence>
<dbReference type="EMBL" id="DVGC01000005">
    <property type="protein sequence ID" value="HIR04562.1"/>
    <property type="molecule type" value="Genomic_DNA"/>
</dbReference>
<evidence type="ECO:0000313" key="4">
    <source>
        <dbReference type="Proteomes" id="UP000824250"/>
    </source>
</evidence>
<keyword evidence="2" id="KW-0472">Membrane</keyword>
<sequence>MRFIKNRTVQRIWSGICAVGIISCFLLLTVYGAEPTGENQTQTENVWEENYTDTSSEKGLLAVRCQAFQGFQGTVHATLIQAESGKAYSVLLEPENGYIQNLELPAGDYCLSSIEAVSENRRFACTSQSEGFSIEVDEVAVCRIAVELSSRIQFPEEPAVATPPEADQSETEQAARPDTKPIESVPEVEASMAGETEREEALPELSEDMEGQGKAGVLLIPGLLGMAGFTAWLVWLWKRR</sequence>
<dbReference type="Proteomes" id="UP000824250">
    <property type="component" value="Unassembled WGS sequence"/>
</dbReference>
<evidence type="ECO:0000256" key="2">
    <source>
        <dbReference type="SAM" id="Phobius"/>
    </source>
</evidence>
<comment type="caution">
    <text evidence="3">The sequence shown here is derived from an EMBL/GenBank/DDBJ whole genome shotgun (WGS) entry which is preliminary data.</text>
</comment>
<evidence type="ECO:0000256" key="1">
    <source>
        <dbReference type="SAM" id="MobiDB-lite"/>
    </source>
</evidence>
<protein>
    <submittedName>
        <fullName evidence="3">Uncharacterized protein</fullName>
    </submittedName>
</protein>
<proteinExistence type="predicted"/>
<reference evidence="3" key="2">
    <citation type="journal article" date="2021" name="PeerJ">
        <title>Extensive microbial diversity within the chicken gut microbiome revealed by metagenomics and culture.</title>
        <authorList>
            <person name="Gilroy R."/>
            <person name="Ravi A."/>
            <person name="Getino M."/>
            <person name="Pursley I."/>
            <person name="Horton D.L."/>
            <person name="Alikhan N.F."/>
            <person name="Baker D."/>
            <person name="Gharbi K."/>
            <person name="Hall N."/>
            <person name="Watson M."/>
            <person name="Adriaenssens E.M."/>
            <person name="Foster-Nyarko E."/>
            <person name="Jarju S."/>
            <person name="Secka A."/>
            <person name="Antonio M."/>
            <person name="Oren A."/>
            <person name="Chaudhuri R.R."/>
            <person name="La Ragione R."/>
            <person name="Hildebrand F."/>
            <person name="Pallen M.J."/>
        </authorList>
    </citation>
    <scope>NUCLEOTIDE SEQUENCE</scope>
    <source>
        <strain evidence="3">CHK180-2868</strain>
    </source>
</reference>
<keyword evidence="2" id="KW-0812">Transmembrane</keyword>
<dbReference type="AlphaFoldDB" id="A0A9D1D4B6"/>
<feature type="compositionally biased region" description="Low complexity" evidence="1">
    <location>
        <begin position="155"/>
        <end position="166"/>
    </location>
</feature>
<gene>
    <name evidence="3" type="ORF">IAB28_01125</name>
</gene>
<dbReference type="PROSITE" id="PS51257">
    <property type="entry name" value="PROKAR_LIPOPROTEIN"/>
    <property type="match status" value="1"/>
</dbReference>
<name>A0A9D1D4B6_9FIRM</name>
<organism evidence="3 4">
    <name type="scientific">Candidatus Copromonas faecavium</name>
    <name type="common">nom. illeg.</name>
    <dbReference type="NCBI Taxonomy" id="2840740"/>
    <lineage>
        <taxon>Bacteria</taxon>
        <taxon>Bacillati</taxon>
        <taxon>Bacillota</taxon>
        <taxon>Clostridia</taxon>
        <taxon>Lachnospirales</taxon>
        <taxon>Lachnospiraceae</taxon>
        <taxon>Candidatus Copromonas (nom. illeg.)</taxon>
    </lineage>
</organism>
<accession>A0A9D1D4B6</accession>